<accession>A0A2I1CFW5</accession>
<dbReference type="OMA" id="RIDEFWR"/>
<sequence>MVFKFTYLCDLLSELERNRVLKASTAAKVSNPDHRAVTRWFAQHAKRIHASDTDQIALLSCIFPEKRTDRVYWLQCTNLSRVIGRCLLLGSDRRQELEQWRVAGGTDLGQCVENVMRQAEFDIISGQEVTVEEIDLALNRIASQCRFSGSRVRKQHSAVDVEDTLRPLYRRMSSRDAKWLTRMILKSYHPVVLPTKLTMRSFHFLLPHLLRFQDSFDSALKMLATEPLSHYPPNPIPELAKDLCMQALQHLKPGIGTKIGRPEYYKARSIKHCCQMIGRRRMSVERKYDGEYCQIHIDLTKRPNPIQIFSKSGKDSTDDRAGIHSVIKDSLSMGKPECKFSRQCILEGEILVWSDNHGKIADFHKLRKLIARSGTYIGIDNDSPPQPYEHLMIVFFDILLLDDDICLRKPHRERRLLLKDVVKVRDGYADIAEQHIVEFSRPDGRSRLETIFSRAVTERWEGLVLKCCEDPYFSIFPGSENGSAGRWIKLKKDYIPGLGDTVDLALVGAKYDSRDAAALNLSTKIFWTHFYIGCLVNKDTVLQSAAEPKFQVMDVIDRNSMSLKNMQILNQFGQFCACGLDSSHGFRIVFGKDSLSDMNTVFKKPFVVEMLGGGFEKPSCARYFTLRFPRIQKIFLDRSFEEAASYQELQLLAEEARMVPEEDLHQEEEWRRQLQQGQVSSHYIVTKSQTTSSGTSSCPITASSPSKGPSFEAIATDVIRSQVQHSSSNSTQQSNHVSEERVPADPIPIFVDDSTTSASSPEPSEPPRKLLRSNDNLSSIQRGSKRQNQESSSDPSKCVSASYGEENETSFPSNDSKASNELEACITLPLQPRKRRKLTENHAAGAAPVVPNSCSNQHSYIEAQLTMIPLYFRQDLVHDVSANSLIPPSSSNLAKDIQTFVQKICSNRPHPTRSTNPSTVHHGLALGLYIATISQDSLGNLLLELSQHVSTALKCNRHKTPRNGKIFILDANFLTLKARLDDPSFLLRMTWEGIGREYFYACVSWGSKTQSENSNDSVCVSEIPGTPVDGEGGQRSFLRELIRAQSAARAPRISITFDSRELLILGDLSA</sequence>
<dbReference type="PANTHER" id="PTHR45997:SF2">
    <property type="entry name" value="ATP DEPENDENT DNA LIGASE DOMAIN PROTEIN (AFU_ORTHOLOGUE AFUA_5G02430)"/>
    <property type="match status" value="1"/>
</dbReference>
<dbReference type="SUPFAM" id="SSF56091">
    <property type="entry name" value="DNA ligase/mRNA capping enzyme, catalytic domain"/>
    <property type="match status" value="1"/>
</dbReference>
<feature type="domain" description="ATP-dependent DNA ligase family profile" evidence="7">
    <location>
        <begin position="393"/>
        <end position="511"/>
    </location>
</feature>
<dbReference type="GO" id="GO:0003677">
    <property type="term" value="F:DNA binding"/>
    <property type="evidence" value="ECO:0007669"/>
    <property type="project" value="InterPro"/>
</dbReference>
<keyword evidence="9" id="KW-1185">Reference proteome</keyword>
<dbReference type="InterPro" id="IPR012340">
    <property type="entry name" value="NA-bd_OB-fold"/>
</dbReference>
<dbReference type="PROSITE" id="PS50160">
    <property type="entry name" value="DNA_LIGASE_A3"/>
    <property type="match status" value="1"/>
</dbReference>
<keyword evidence="2 8" id="KW-0436">Ligase</keyword>
<feature type="compositionally biased region" description="Polar residues" evidence="6">
    <location>
        <begin position="809"/>
        <end position="819"/>
    </location>
</feature>
<dbReference type="GO" id="GO:0006303">
    <property type="term" value="P:double-strand break repair via nonhomologous end joining"/>
    <property type="evidence" value="ECO:0007669"/>
    <property type="project" value="TreeGrafter"/>
</dbReference>
<dbReference type="Gene3D" id="2.40.50.140">
    <property type="entry name" value="Nucleic acid-binding proteins"/>
    <property type="match status" value="1"/>
</dbReference>
<dbReference type="OrthoDB" id="2160351at2759"/>
<keyword evidence="3" id="KW-0547">Nucleotide-binding</keyword>
<protein>
    <submittedName>
        <fullName evidence="8">Putative ATP-dependent DNA ligase</fullName>
    </submittedName>
</protein>
<comment type="similarity">
    <text evidence="1">Belongs to the ATP-dependent DNA ligase family.</text>
</comment>
<dbReference type="GO" id="GO:0006310">
    <property type="term" value="P:DNA recombination"/>
    <property type="evidence" value="ECO:0007669"/>
    <property type="project" value="InterPro"/>
</dbReference>
<dbReference type="GO" id="GO:0003910">
    <property type="term" value="F:DNA ligase (ATP) activity"/>
    <property type="evidence" value="ECO:0007669"/>
    <property type="project" value="InterPro"/>
</dbReference>
<dbReference type="VEuPathDB" id="FungiDB:P174DRAFT_448290"/>
<dbReference type="GeneID" id="36536074"/>
<feature type="compositionally biased region" description="Low complexity" evidence="6">
    <location>
        <begin position="687"/>
        <end position="697"/>
    </location>
</feature>
<evidence type="ECO:0000256" key="2">
    <source>
        <dbReference type="ARBA" id="ARBA00022598"/>
    </source>
</evidence>
<feature type="compositionally biased region" description="Polar residues" evidence="6">
    <location>
        <begin position="773"/>
        <end position="782"/>
    </location>
</feature>
<dbReference type="PANTHER" id="PTHR45997">
    <property type="entry name" value="DNA LIGASE 4"/>
    <property type="match status" value="1"/>
</dbReference>
<dbReference type="InterPro" id="IPR029710">
    <property type="entry name" value="LIG4"/>
</dbReference>
<dbReference type="Gene3D" id="1.10.3260.10">
    <property type="entry name" value="DNA ligase, ATP-dependent, N-terminal domain"/>
    <property type="match status" value="1"/>
</dbReference>
<dbReference type="GO" id="GO:0005524">
    <property type="term" value="F:ATP binding"/>
    <property type="evidence" value="ECO:0007669"/>
    <property type="project" value="UniProtKB-KW"/>
</dbReference>
<dbReference type="GO" id="GO:0006297">
    <property type="term" value="P:nucleotide-excision repair, DNA gap filling"/>
    <property type="evidence" value="ECO:0007669"/>
    <property type="project" value="TreeGrafter"/>
</dbReference>
<evidence type="ECO:0000256" key="1">
    <source>
        <dbReference type="ARBA" id="ARBA00007572"/>
    </source>
</evidence>
<keyword evidence="5" id="KW-0539">Nucleus</keyword>
<evidence type="ECO:0000256" key="4">
    <source>
        <dbReference type="ARBA" id="ARBA00022840"/>
    </source>
</evidence>
<dbReference type="Proteomes" id="UP000234474">
    <property type="component" value="Unassembled WGS sequence"/>
</dbReference>
<dbReference type="Pfam" id="PF01068">
    <property type="entry name" value="DNA_ligase_A_M"/>
    <property type="match status" value="1"/>
</dbReference>
<evidence type="ECO:0000256" key="5">
    <source>
        <dbReference type="ARBA" id="ARBA00023242"/>
    </source>
</evidence>
<feature type="compositionally biased region" description="Low complexity" evidence="6">
    <location>
        <begin position="721"/>
        <end position="736"/>
    </location>
</feature>
<dbReference type="Gene3D" id="3.30.470.30">
    <property type="entry name" value="DNA ligase/mRNA capping enzyme"/>
    <property type="match status" value="1"/>
</dbReference>
<dbReference type="CDD" id="cd08039">
    <property type="entry name" value="Adenylation_DNA_ligase_Fungal"/>
    <property type="match status" value="1"/>
</dbReference>
<evidence type="ECO:0000313" key="9">
    <source>
        <dbReference type="Proteomes" id="UP000234474"/>
    </source>
</evidence>
<evidence type="ECO:0000256" key="3">
    <source>
        <dbReference type="ARBA" id="ARBA00022741"/>
    </source>
</evidence>
<dbReference type="InterPro" id="IPR012308">
    <property type="entry name" value="DNA_ligase_ATP-dep_N"/>
</dbReference>
<dbReference type="GO" id="GO:0032807">
    <property type="term" value="C:DNA ligase IV complex"/>
    <property type="evidence" value="ECO:0007669"/>
    <property type="project" value="TreeGrafter"/>
</dbReference>
<dbReference type="Pfam" id="PF04675">
    <property type="entry name" value="DNA_ligase_A_N"/>
    <property type="match status" value="1"/>
</dbReference>
<dbReference type="EMBL" id="MSZS01000002">
    <property type="protein sequence ID" value="PKX96533.1"/>
    <property type="molecule type" value="Genomic_DNA"/>
</dbReference>
<reference evidence="9" key="1">
    <citation type="journal article" date="2018" name="Proc. Natl. Acad. Sci. U.S.A.">
        <title>Linking secondary metabolites to gene clusters through genome sequencing of six diverse Aspergillus species.</title>
        <authorList>
            <person name="Kaerboelling I."/>
            <person name="Vesth T.C."/>
            <person name="Frisvad J.C."/>
            <person name="Nybo J.L."/>
            <person name="Theobald S."/>
            <person name="Kuo A."/>
            <person name="Bowyer P."/>
            <person name="Matsuda Y."/>
            <person name="Mondo S."/>
            <person name="Lyhne E.K."/>
            <person name="Kogle M.E."/>
            <person name="Clum A."/>
            <person name="Lipzen A."/>
            <person name="Salamov A."/>
            <person name="Ngan C.Y."/>
            <person name="Daum C."/>
            <person name="Chiniquy J."/>
            <person name="Barry K."/>
            <person name="LaButti K."/>
            <person name="Haridas S."/>
            <person name="Simmons B.A."/>
            <person name="Magnuson J.K."/>
            <person name="Mortensen U.H."/>
            <person name="Larsen T.O."/>
            <person name="Grigoriev I.V."/>
            <person name="Baker S.E."/>
            <person name="Andersen M.R."/>
        </authorList>
    </citation>
    <scope>NUCLEOTIDE SEQUENCE [LARGE SCALE GENOMIC DNA]</scope>
    <source>
        <strain evidence="9">IBT 16806</strain>
    </source>
</reference>
<name>A0A2I1CFW5_ASPN1</name>
<feature type="compositionally biased region" description="Polar residues" evidence="6">
    <location>
        <begin position="698"/>
        <end position="707"/>
    </location>
</feature>
<evidence type="ECO:0000313" key="8">
    <source>
        <dbReference type="EMBL" id="PKX96533.1"/>
    </source>
</evidence>
<keyword evidence="4" id="KW-0067">ATP-binding</keyword>
<proteinExistence type="inferred from homology"/>
<dbReference type="AlphaFoldDB" id="A0A2I1CFW5"/>
<feature type="region of interest" description="Disordered" evidence="6">
    <location>
        <begin position="687"/>
        <end position="709"/>
    </location>
</feature>
<evidence type="ECO:0000259" key="7">
    <source>
        <dbReference type="PROSITE" id="PS50160"/>
    </source>
</evidence>
<comment type="caution">
    <text evidence="8">The sequence shown here is derived from an EMBL/GenBank/DDBJ whole genome shotgun (WGS) entry which is preliminary data.</text>
</comment>
<feature type="region of interest" description="Disordered" evidence="6">
    <location>
        <begin position="721"/>
        <end position="819"/>
    </location>
</feature>
<evidence type="ECO:0000256" key="6">
    <source>
        <dbReference type="SAM" id="MobiDB-lite"/>
    </source>
</evidence>
<dbReference type="STRING" id="1392255.A0A2I1CFW5"/>
<dbReference type="InterPro" id="IPR012310">
    <property type="entry name" value="DNA_ligase_ATP-dep_cent"/>
</dbReference>
<dbReference type="RefSeq" id="XP_024685128.1">
    <property type="nucleotide sequence ID" value="XM_024828748.1"/>
</dbReference>
<dbReference type="InterPro" id="IPR036599">
    <property type="entry name" value="DNA_ligase_N_sf"/>
</dbReference>
<organism evidence="8 9">
    <name type="scientific">Aspergillus novofumigatus (strain IBT 16806)</name>
    <dbReference type="NCBI Taxonomy" id="1392255"/>
    <lineage>
        <taxon>Eukaryota</taxon>
        <taxon>Fungi</taxon>
        <taxon>Dikarya</taxon>
        <taxon>Ascomycota</taxon>
        <taxon>Pezizomycotina</taxon>
        <taxon>Eurotiomycetes</taxon>
        <taxon>Eurotiomycetidae</taxon>
        <taxon>Eurotiales</taxon>
        <taxon>Aspergillaceae</taxon>
        <taxon>Aspergillus</taxon>
        <taxon>Aspergillus subgen. Fumigati</taxon>
    </lineage>
</organism>
<gene>
    <name evidence="8" type="ORF">P174DRAFT_448290</name>
</gene>